<dbReference type="PANTHER" id="PTHR30537">
    <property type="entry name" value="HTH-TYPE TRANSCRIPTIONAL REGULATOR"/>
    <property type="match status" value="1"/>
</dbReference>
<name>A0A848MM31_9GAMM</name>
<evidence type="ECO:0000256" key="5">
    <source>
        <dbReference type="ARBA" id="ARBA00023163"/>
    </source>
</evidence>
<dbReference type="GO" id="GO:0043565">
    <property type="term" value="F:sequence-specific DNA binding"/>
    <property type="evidence" value="ECO:0007669"/>
    <property type="project" value="TreeGrafter"/>
</dbReference>
<keyword evidence="5" id="KW-0804">Transcription</keyword>
<dbReference type="Gene3D" id="1.10.10.10">
    <property type="entry name" value="Winged helix-like DNA-binding domain superfamily/Winged helix DNA-binding domain"/>
    <property type="match status" value="1"/>
</dbReference>
<dbReference type="InterPro" id="IPR000847">
    <property type="entry name" value="LysR_HTH_N"/>
</dbReference>
<feature type="domain" description="HTH lysR-type" evidence="6">
    <location>
        <begin position="10"/>
        <end position="67"/>
    </location>
</feature>
<comment type="similarity">
    <text evidence="1">Belongs to the LysR transcriptional regulatory family.</text>
</comment>
<dbReference type="PRINTS" id="PR00039">
    <property type="entry name" value="HTHLYSR"/>
</dbReference>
<keyword evidence="8" id="KW-1185">Reference proteome</keyword>
<reference evidence="7 8" key="1">
    <citation type="submission" date="2020-01" db="EMBL/GenBank/DDBJ databases">
        <authorList>
            <person name="Lee S.D."/>
        </authorList>
    </citation>
    <scope>NUCLEOTIDE SEQUENCE [LARGE SCALE GENOMIC DNA]</scope>
    <source>
        <strain evidence="7 8">SAP-1</strain>
    </source>
</reference>
<dbReference type="FunFam" id="1.10.10.10:FF:000001">
    <property type="entry name" value="LysR family transcriptional regulator"/>
    <property type="match status" value="1"/>
</dbReference>
<dbReference type="EMBL" id="JAADJU010000007">
    <property type="protein sequence ID" value="NMP27952.1"/>
    <property type="molecule type" value="Genomic_DNA"/>
</dbReference>
<dbReference type="GO" id="GO:0006351">
    <property type="term" value="P:DNA-templated transcription"/>
    <property type="evidence" value="ECO:0007669"/>
    <property type="project" value="TreeGrafter"/>
</dbReference>
<dbReference type="Pfam" id="PF00126">
    <property type="entry name" value="HTH_1"/>
    <property type="match status" value="1"/>
</dbReference>
<proteinExistence type="inferred from homology"/>
<dbReference type="SUPFAM" id="SSF46785">
    <property type="entry name" value="Winged helix' DNA-binding domain"/>
    <property type="match status" value="1"/>
</dbReference>
<dbReference type="Pfam" id="PF03466">
    <property type="entry name" value="LysR_substrate"/>
    <property type="match status" value="1"/>
</dbReference>
<evidence type="ECO:0000313" key="8">
    <source>
        <dbReference type="Proteomes" id="UP000585363"/>
    </source>
</evidence>
<dbReference type="InterPro" id="IPR058163">
    <property type="entry name" value="LysR-type_TF_proteobact-type"/>
</dbReference>
<evidence type="ECO:0000256" key="4">
    <source>
        <dbReference type="ARBA" id="ARBA00023125"/>
    </source>
</evidence>
<dbReference type="CDD" id="cd08422">
    <property type="entry name" value="PBP2_CrgA_like"/>
    <property type="match status" value="1"/>
</dbReference>
<keyword evidence="2" id="KW-0678">Repressor</keyword>
<evidence type="ECO:0000259" key="6">
    <source>
        <dbReference type="PROSITE" id="PS50931"/>
    </source>
</evidence>
<reference evidence="7 8" key="2">
    <citation type="submission" date="2020-06" db="EMBL/GenBank/DDBJ databases">
        <title>Polyphasic characterization of a Rahnella strain isolated from tree sap.</title>
        <authorList>
            <person name="Kim I.S."/>
        </authorList>
    </citation>
    <scope>NUCLEOTIDE SEQUENCE [LARGE SCALE GENOMIC DNA]</scope>
    <source>
        <strain evidence="7 8">SAP-1</strain>
    </source>
</reference>
<dbReference type="Proteomes" id="UP000585363">
    <property type="component" value="Unassembled WGS sequence"/>
</dbReference>
<organism evidence="7 8">
    <name type="scientific">Rouxiella aceris</name>
    <dbReference type="NCBI Taxonomy" id="2703884"/>
    <lineage>
        <taxon>Bacteria</taxon>
        <taxon>Pseudomonadati</taxon>
        <taxon>Pseudomonadota</taxon>
        <taxon>Gammaproteobacteria</taxon>
        <taxon>Enterobacterales</taxon>
        <taxon>Yersiniaceae</taxon>
        <taxon>Rouxiella</taxon>
    </lineage>
</organism>
<gene>
    <name evidence="7" type="ORF">GW590_13915</name>
</gene>
<comment type="caution">
    <text evidence="7">The sequence shown here is derived from an EMBL/GenBank/DDBJ whole genome shotgun (WGS) entry which is preliminary data.</text>
</comment>
<dbReference type="InterPro" id="IPR036388">
    <property type="entry name" value="WH-like_DNA-bd_sf"/>
</dbReference>
<evidence type="ECO:0000313" key="7">
    <source>
        <dbReference type="EMBL" id="NMP27952.1"/>
    </source>
</evidence>
<evidence type="ECO:0000256" key="1">
    <source>
        <dbReference type="ARBA" id="ARBA00009437"/>
    </source>
</evidence>
<keyword evidence="3" id="KW-0805">Transcription regulation</keyword>
<dbReference type="SUPFAM" id="SSF53850">
    <property type="entry name" value="Periplasmic binding protein-like II"/>
    <property type="match status" value="1"/>
</dbReference>
<evidence type="ECO:0000256" key="3">
    <source>
        <dbReference type="ARBA" id="ARBA00023015"/>
    </source>
</evidence>
<protein>
    <submittedName>
        <fullName evidence="7">LysR family transcriptional regulator</fullName>
    </submittedName>
</protein>
<dbReference type="GO" id="GO:0003700">
    <property type="term" value="F:DNA-binding transcription factor activity"/>
    <property type="evidence" value="ECO:0007669"/>
    <property type="project" value="InterPro"/>
</dbReference>
<sequence length="315" mass="35287">MNLPSSGGIDRIELMQTFVRIKESGSLSSAAAQMATSQPTVSRRLQTLERLLGCKLIMRTTHEMKLTDDGERCYRHAKLLIERWEALEDELRGAGDQPAGILRVRAPHAFGQDQLIAPLTEYLQRYSNMSVDWMLNDRTPEFISEHIDCAIQVGEITDPSMVAILLAEVPRIVVASPALLARYPQISQVEDLAALPWVALSTYYRNEVTLHHATTQQNYQFEIAPKMSTDSLYAARKATESGLGAAIVSAWIVNDNIADGSLVNILPQWRAKPLPVYLFYPYASYYPARLLKFLELIRKIMPELSGTQPPGKASR</sequence>
<evidence type="ECO:0000256" key="2">
    <source>
        <dbReference type="ARBA" id="ARBA00022491"/>
    </source>
</evidence>
<dbReference type="Gene3D" id="3.40.190.290">
    <property type="match status" value="1"/>
</dbReference>
<keyword evidence="4" id="KW-0238">DNA-binding</keyword>
<dbReference type="InterPro" id="IPR005119">
    <property type="entry name" value="LysR_subst-bd"/>
</dbReference>
<dbReference type="InterPro" id="IPR036390">
    <property type="entry name" value="WH_DNA-bd_sf"/>
</dbReference>
<dbReference type="AlphaFoldDB" id="A0A848MM31"/>
<accession>A0A848MM31</accession>
<dbReference type="RefSeq" id="WP_169403659.1">
    <property type="nucleotide sequence ID" value="NZ_JAADJU010000007.1"/>
</dbReference>
<dbReference type="PANTHER" id="PTHR30537:SF5">
    <property type="entry name" value="HTH-TYPE TRANSCRIPTIONAL ACTIVATOR TTDR-RELATED"/>
    <property type="match status" value="1"/>
</dbReference>
<dbReference type="PROSITE" id="PS50931">
    <property type="entry name" value="HTH_LYSR"/>
    <property type="match status" value="1"/>
</dbReference>